<accession>A0A6M3KEM7</accession>
<name>A0A6M3KEM7_9ZZZZ</name>
<gene>
    <name evidence="1" type="ORF">MM415A00796_0009</name>
</gene>
<protein>
    <submittedName>
        <fullName evidence="1">Putative structural protein</fullName>
    </submittedName>
</protein>
<reference evidence="1" key="1">
    <citation type="submission" date="2020-03" db="EMBL/GenBank/DDBJ databases">
        <title>The deep terrestrial virosphere.</title>
        <authorList>
            <person name="Holmfeldt K."/>
            <person name="Nilsson E."/>
            <person name="Simone D."/>
            <person name="Lopez-Fernandez M."/>
            <person name="Wu X."/>
            <person name="de Brujin I."/>
            <person name="Lundin D."/>
            <person name="Andersson A."/>
            <person name="Bertilsson S."/>
            <person name="Dopson M."/>
        </authorList>
    </citation>
    <scope>NUCLEOTIDE SEQUENCE</scope>
    <source>
        <strain evidence="1">MM415A00796</strain>
    </source>
</reference>
<dbReference type="AlphaFoldDB" id="A0A6M3KEM7"/>
<dbReference type="SUPFAM" id="SSF49899">
    <property type="entry name" value="Concanavalin A-like lectins/glucanases"/>
    <property type="match status" value="1"/>
</dbReference>
<organism evidence="1">
    <name type="scientific">viral metagenome</name>
    <dbReference type="NCBI Taxonomy" id="1070528"/>
    <lineage>
        <taxon>unclassified sequences</taxon>
        <taxon>metagenomes</taxon>
        <taxon>organismal metagenomes</taxon>
    </lineage>
</organism>
<dbReference type="Gene3D" id="2.60.120.200">
    <property type="match status" value="1"/>
</dbReference>
<proteinExistence type="predicted"/>
<sequence>MGSGILLGTGGTFGTGPALGVWQRIPKSLIEDLPGKGHGFFTHFTEKLYSTTNGAYVNGWLYNKDTAGDLLSGGLEGGVVTLNAPASGHGGQIQSDAAFVMDTDSQLAWGCRYKMVDADAQNVVMGLAINDTLLCDHIAGTTADAIVVRHTADATLFYQVNTGGGGMTAATLGVTDIADNAWHTVDVFADKETAVEFWVDGTKALTYTTTANFPTDTALALSFANEGTASANNYLYLDWAYAYQWRKDI</sequence>
<evidence type="ECO:0000313" key="1">
    <source>
        <dbReference type="EMBL" id="QJA80005.1"/>
    </source>
</evidence>
<dbReference type="InterPro" id="IPR013320">
    <property type="entry name" value="ConA-like_dom_sf"/>
</dbReference>
<dbReference type="EMBL" id="MT142402">
    <property type="protein sequence ID" value="QJA80005.1"/>
    <property type="molecule type" value="Genomic_DNA"/>
</dbReference>